<comment type="caution">
    <text evidence="2">The sequence shown here is derived from an EMBL/GenBank/DDBJ whole genome shotgun (WGS) entry which is preliminary data.</text>
</comment>
<proteinExistence type="predicted"/>
<name>A0ABR3VJW3_9PEZI</name>
<sequence>MATIPSSPPACPRSRGSNSHPEAYVYCTPGLMQGLFAGISKVGTRTLGKCKPYEHKPEPAFAVGCLLPRPLIKHLDVQIQPRTAIQADRSSVTTRRGGRRPVIPAKGVRGSGGSWQGHDSRTGMSRCQARCALSEWPDVMECPVLYFLAHQPNQPNMLIKSTVHEWPPCLTTKA</sequence>
<protein>
    <submittedName>
        <fullName evidence="2">Uncharacterized protein</fullName>
    </submittedName>
</protein>
<feature type="compositionally biased region" description="Low complexity" evidence="1">
    <location>
        <begin position="89"/>
        <end position="104"/>
    </location>
</feature>
<organism evidence="2 3">
    <name type="scientific">Phialemonium thermophilum</name>
    <dbReference type="NCBI Taxonomy" id="223376"/>
    <lineage>
        <taxon>Eukaryota</taxon>
        <taxon>Fungi</taxon>
        <taxon>Dikarya</taxon>
        <taxon>Ascomycota</taxon>
        <taxon>Pezizomycotina</taxon>
        <taxon>Sordariomycetes</taxon>
        <taxon>Sordariomycetidae</taxon>
        <taxon>Cephalothecales</taxon>
        <taxon>Cephalothecaceae</taxon>
        <taxon>Phialemonium</taxon>
    </lineage>
</organism>
<accession>A0ABR3VJW3</accession>
<dbReference type="Proteomes" id="UP001586593">
    <property type="component" value="Unassembled WGS sequence"/>
</dbReference>
<evidence type="ECO:0000313" key="2">
    <source>
        <dbReference type="EMBL" id="KAL1842031.1"/>
    </source>
</evidence>
<evidence type="ECO:0000313" key="3">
    <source>
        <dbReference type="Proteomes" id="UP001586593"/>
    </source>
</evidence>
<feature type="region of interest" description="Disordered" evidence="1">
    <location>
        <begin position="86"/>
        <end position="121"/>
    </location>
</feature>
<keyword evidence="3" id="KW-1185">Reference proteome</keyword>
<evidence type="ECO:0000256" key="1">
    <source>
        <dbReference type="SAM" id="MobiDB-lite"/>
    </source>
</evidence>
<reference evidence="2 3" key="1">
    <citation type="journal article" date="2024" name="Commun. Biol.">
        <title>Comparative genomic analysis of thermophilic fungi reveals convergent evolutionary adaptations and gene losses.</title>
        <authorList>
            <person name="Steindorff A.S."/>
            <person name="Aguilar-Pontes M.V."/>
            <person name="Robinson A.J."/>
            <person name="Andreopoulos B."/>
            <person name="LaButti K."/>
            <person name="Kuo A."/>
            <person name="Mondo S."/>
            <person name="Riley R."/>
            <person name="Otillar R."/>
            <person name="Haridas S."/>
            <person name="Lipzen A."/>
            <person name="Grimwood J."/>
            <person name="Schmutz J."/>
            <person name="Clum A."/>
            <person name="Reid I.D."/>
            <person name="Moisan M.C."/>
            <person name="Butler G."/>
            <person name="Nguyen T.T.M."/>
            <person name="Dewar K."/>
            <person name="Conant G."/>
            <person name="Drula E."/>
            <person name="Henrissat B."/>
            <person name="Hansel C."/>
            <person name="Singer S."/>
            <person name="Hutchinson M.I."/>
            <person name="de Vries R.P."/>
            <person name="Natvig D.O."/>
            <person name="Powell A.J."/>
            <person name="Tsang A."/>
            <person name="Grigoriev I.V."/>
        </authorList>
    </citation>
    <scope>NUCLEOTIDE SEQUENCE [LARGE SCALE GENOMIC DNA]</scope>
    <source>
        <strain evidence="2 3">ATCC 24622</strain>
    </source>
</reference>
<dbReference type="EMBL" id="JAZHXJ010002000">
    <property type="protein sequence ID" value="KAL1842031.1"/>
    <property type="molecule type" value="Genomic_DNA"/>
</dbReference>
<gene>
    <name evidence="2" type="ORF">VTK73DRAFT_3334</name>
</gene>